<dbReference type="EMBL" id="MH614316">
    <property type="protein sequence ID" value="QAY29271.1"/>
    <property type="molecule type" value="Genomic_RNA"/>
</dbReference>
<sequence length="170" mass="18724">MATDVAPSAYCDSIFQKVIEAEAMKVPSDSILQFDLEDPESRQRVTTLRWSTDRRALVMATNDPQRYALYPSDMRKLIVGNWASVPKASGFPNTVIAQWASRTPATERLGFRVRNAALVAELGEALEADGALEAAPAFSEDSSLESEGLFAPHPSDFKTMLQDFLLTLLI</sequence>
<organism evidence="1">
    <name type="scientific">Bombus-associated virus Pic2</name>
    <dbReference type="NCBI Taxonomy" id="2511062"/>
    <lineage>
        <taxon>Viruses</taxon>
        <taxon>Riboviria</taxon>
        <taxon>Orthornavirae</taxon>
        <taxon>Pisuviricota</taxon>
        <taxon>Pisoniviricetes</taxon>
        <taxon>Picornavirales</taxon>
    </lineage>
</organism>
<accession>A0A411D3D7</accession>
<reference evidence="1" key="1">
    <citation type="submission" date="2018-07" db="EMBL/GenBank/DDBJ databases">
        <title>Host and pathogen evolutionary histories predict virus prevalence across bumblebee species.</title>
        <authorList>
            <person name="Pascall D.J."/>
            <person name="Tinsley M.C."/>
            <person name="Obbard D.J."/>
            <person name="Wilfert L."/>
        </authorList>
    </citation>
    <scope>NUCLEOTIDE SEQUENCE</scope>
</reference>
<proteinExistence type="predicted"/>
<evidence type="ECO:0000313" key="1">
    <source>
        <dbReference type="EMBL" id="QAY29271.1"/>
    </source>
</evidence>
<protein>
    <submittedName>
        <fullName evidence="1">Uncharacterized protein</fullName>
    </submittedName>
</protein>
<name>A0A411D3D7_9VIRU</name>